<evidence type="ECO:0000313" key="2">
    <source>
        <dbReference type="Proteomes" id="UP001642483"/>
    </source>
</evidence>
<comment type="caution">
    <text evidence="1">The sequence shown here is derived from an EMBL/GenBank/DDBJ whole genome shotgun (WGS) entry which is preliminary data.</text>
</comment>
<accession>A0ABP0F482</accession>
<proteinExistence type="predicted"/>
<keyword evidence="2" id="KW-1185">Reference proteome</keyword>
<name>A0ABP0F482_CLALP</name>
<evidence type="ECO:0000313" key="1">
    <source>
        <dbReference type="EMBL" id="CAK8673230.1"/>
    </source>
</evidence>
<dbReference type="EMBL" id="CAWYQH010000002">
    <property type="protein sequence ID" value="CAK8673230.1"/>
    <property type="molecule type" value="Genomic_DNA"/>
</dbReference>
<dbReference type="Proteomes" id="UP001642483">
    <property type="component" value="Unassembled WGS sequence"/>
</dbReference>
<sequence>MNNMWPDDRGQMLEQIVKALLTCKFNVDLRCSEFYEKIKSNTTSEKGTVALPASDQNSLDLTCCFPIPYNGTSPLVTVKVQGSSGNYTVQGIIPSPLAFRFTVTRTDQPGGWTEQPELEWNAEGREVPPARGNQTIAASSTNTANVSVQFPSAIDPAPEDIFAWVNGNFANRITYAVQMGSINSGGFQCTVQRTDATNGWDQRPILYWTIIQP</sequence>
<reference evidence="1 2" key="1">
    <citation type="submission" date="2024-02" db="EMBL/GenBank/DDBJ databases">
        <authorList>
            <person name="Daric V."/>
            <person name="Darras S."/>
        </authorList>
    </citation>
    <scope>NUCLEOTIDE SEQUENCE [LARGE SCALE GENOMIC DNA]</scope>
</reference>
<organism evidence="1 2">
    <name type="scientific">Clavelina lepadiformis</name>
    <name type="common">Light-bulb sea squirt</name>
    <name type="synonym">Ascidia lepadiformis</name>
    <dbReference type="NCBI Taxonomy" id="159417"/>
    <lineage>
        <taxon>Eukaryota</taxon>
        <taxon>Metazoa</taxon>
        <taxon>Chordata</taxon>
        <taxon>Tunicata</taxon>
        <taxon>Ascidiacea</taxon>
        <taxon>Aplousobranchia</taxon>
        <taxon>Clavelinidae</taxon>
        <taxon>Clavelina</taxon>
    </lineage>
</organism>
<gene>
    <name evidence="1" type="ORF">CVLEPA_LOCUS3041</name>
</gene>
<protein>
    <submittedName>
        <fullName evidence="1">Uncharacterized protein</fullName>
    </submittedName>
</protein>